<keyword evidence="3 6" id="KW-0597">Phosphoprotein</keyword>
<dbReference type="InterPro" id="IPR013783">
    <property type="entry name" value="Ig-like_fold"/>
</dbReference>
<dbReference type="Gene3D" id="2.60.40.10">
    <property type="entry name" value="Immunoglobulins"/>
    <property type="match status" value="1"/>
</dbReference>
<dbReference type="InterPro" id="IPR011006">
    <property type="entry name" value="CheY-like_superfamily"/>
</dbReference>
<evidence type="ECO:0000256" key="3">
    <source>
        <dbReference type="ARBA" id="ARBA00022553"/>
    </source>
</evidence>
<dbReference type="Pfam" id="PF00512">
    <property type="entry name" value="HisKA"/>
    <property type="match status" value="1"/>
</dbReference>
<keyword evidence="11" id="KW-1185">Reference proteome</keyword>
<dbReference type="PROSITE" id="PS50109">
    <property type="entry name" value="HIS_KIN"/>
    <property type="match status" value="1"/>
</dbReference>
<evidence type="ECO:0000256" key="7">
    <source>
        <dbReference type="SAM" id="Phobius"/>
    </source>
</evidence>
<dbReference type="PANTHER" id="PTHR43047">
    <property type="entry name" value="TWO-COMPONENT HISTIDINE PROTEIN KINASE"/>
    <property type="match status" value="1"/>
</dbReference>
<protein>
    <recommendedName>
        <fullName evidence="2">histidine kinase</fullName>
        <ecNumber evidence="2">2.7.13.3</ecNumber>
    </recommendedName>
</protein>
<feature type="domain" description="Histidine kinase" evidence="8">
    <location>
        <begin position="341"/>
        <end position="559"/>
    </location>
</feature>
<dbReference type="Gene3D" id="2.130.10.10">
    <property type="entry name" value="YVTN repeat-like/Quinoprotein amine dehydrogenase"/>
    <property type="match status" value="1"/>
</dbReference>
<gene>
    <name evidence="10" type="ORF">GCM10023307_18890</name>
</gene>
<dbReference type="InterPro" id="IPR003661">
    <property type="entry name" value="HisK_dim/P_dom"/>
</dbReference>
<keyword evidence="4" id="KW-0808">Transferase</keyword>
<dbReference type="InterPro" id="IPR001789">
    <property type="entry name" value="Sig_transdc_resp-reg_receiver"/>
</dbReference>
<dbReference type="SMART" id="SM00387">
    <property type="entry name" value="HATPase_c"/>
    <property type="match status" value="1"/>
</dbReference>
<dbReference type="SMART" id="SM00448">
    <property type="entry name" value="REC"/>
    <property type="match status" value="1"/>
</dbReference>
<evidence type="ECO:0000256" key="2">
    <source>
        <dbReference type="ARBA" id="ARBA00012438"/>
    </source>
</evidence>
<dbReference type="Proteomes" id="UP001499959">
    <property type="component" value="Unassembled WGS sequence"/>
</dbReference>
<dbReference type="PROSITE" id="PS50110">
    <property type="entry name" value="RESPONSE_REGULATORY"/>
    <property type="match status" value="1"/>
</dbReference>
<reference evidence="11" key="1">
    <citation type="journal article" date="2019" name="Int. J. Syst. Evol. Microbiol.">
        <title>The Global Catalogue of Microorganisms (GCM) 10K type strain sequencing project: providing services to taxonomists for standard genome sequencing and annotation.</title>
        <authorList>
            <consortium name="The Broad Institute Genomics Platform"/>
            <consortium name="The Broad Institute Genome Sequencing Center for Infectious Disease"/>
            <person name="Wu L."/>
            <person name="Ma J."/>
        </authorList>
    </citation>
    <scope>NUCLEOTIDE SEQUENCE [LARGE SCALE GENOMIC DNA]</scope>
    <source>
        <strain evidence="11">JCM 18204</strain>
    </source>
</reference>
<dbReference type="CDD" id="cd00082">
    <property type="entry name" value="HisKA"/>
    <property type="match status" value="1"/>
</dbReference>
<sequence length="700" mass="76610">MTIGASERDYAKLQLGPDGEPWLSDGRVLRRWDGARFVPVPISSGEGVDAFAITPANDLWLARAGAIERYAWQAGRLVFKARLGEGDLPAVRVSGILAAGDRHLWLSTTRGLIQYDIEAKRARSYGPHDGLPDIDYSIDAPQRGASGPALAISKHGLVLFDPERPLPEPRASPLAIEAIELRRGEDTVAFDRTGADGVGVTMRPGDRDLRVVARVMSFVDPAAHRYRFRLRGYDPDWVMQGDRGERVFSSLPPGDYRLEIQGANADGVWSPTQRISLVVEAPWWRRWWALLLYAFIASALVWWLAYLDRMRLKRRHEYQLIRQKRELAEAASEAKSRFVANLGHEVRTPMTGVLGMSELLLTTRLDDRQQGQVWAIRRAGEHLLRLVNDALDLARIEAGRFELDAVDFPLDALVDEVAELMRPLAERKGVRFAVVVAEEARGGWCGDPTRVRQILLNLLGNAVKFTARGEVSLSIEPLLPQGLRCIVRDTGPGLDAEQQQRLFRRFEQAEGARTASRYGGSGLGLAICEELAVAMGGGIDVSSVPGEGACFVVRLPIERAVRPLSSPAVAGTREAVPRNVLLVEDDAIVADVIIGLLQAQSHRASHVGHALAALTANATQRFDLALIDLDLPGMDGLALARQLRAQGFDRPMIAITARADAEAEPQAMDAGFDAFLRKPLTGELLAEAIAGQSSPSPTDG</sequence>
<comment type="caution">
    <text evidence="10">The sequence shown here is derived from an EMBL/GenBank/DDBJ whole genome shotgun (WGS) entry which is preliminary data.</text>
</comment>
<keyword evidence="7" id="KW-0472">Membrane</keyword>
<evidence type="ECO:0000256" key="1">
    <source>
        <dbReference type="ARBA" id="ARBA00000085"/>
    </source>
</evidence>
<dbReference type="Pfam" id="PF02518">
    <property type="entry name" value="HATPase_c"/>
    <property type="match status" value="1"/>
</dbReference>
<dbReference type="PRINTS" id="PR00344">
    <property type="entry name" value="BCTRLSENSOR"/>
</dbReference>
<dbReference type="SMART" id="SM00388">
    <property type="entry name" value="HisKA"/>
    <property type="match status" value="1"/>
</dbReference>
<dbReference type="InterPro" id="IPR005467">
    <property type="entry name" value="His_kinase_dom"/>
</dbReference>
<dbReference type="InterPro" id="IPR011123">
    <property type="entry name" value="Y_Y_Y"/>
</dbReference>
<dbReference type="SUPFAM" id="SSF52172">
    <property type="entry name" value="CheY-like"/>
    <property type="match status" value="1"/>
</dbReference>
<keyword evidence="5" id="KW-0418">Kinase</keyword>
<organism evidence="10 11">
    <name type="scientific">Lysobacter hankyongensis</name>
    <dbReference type="NCBI Taxonomy" id="1176535"/>
    <lineage>
        <taxon>Bacteria</taxon>
        <taxon>Pseudomonadati</taxon>
        <taxon>Pseudomonadota</taxon>
        <taxon>Gammaproteobacteria</taxon>
        <taxon>Lysobacterales</taxon>
        <taxon>Lysobacteraceae</taxon>
        <taxon>Lysobacter</taxon>
    </lineage>
</organism>
<feature type="domain" description="Response regulatory" evidence="9">
    <location>
        <begin position="579"/>
        <end position="693"/>
    </location>
</feature>
<keyword evidence="7" id="KW-1133">Transmembrane helix</keyword>
<dbReference type="SUPFAM" id="SSF63829">
    <property type="entry name" value="Calcium-dependent phosphotriesterase"/>
    <property type="match status" value="1"/>
</dbReference>
<keyword evidence="7" id="KW-0812">Transmembrane</keyword>
<dbReference type="CDD" id="cd17546">
    <property type="entry name" value="REC_hyHK_CKI1_RcsC-like"/>
    <property type="match status" value="1"/>
</dbReference>
<dbReference type="InterPro" id="IPR003594">
    <property type="entry name" value="HATPase_dom"/>
</dbReference>
<dbReference type="InterPro" id="IPR036097">
    <property type="entry name" value="HisK_dim/P_sf"/>
</dbReference>
<name>A0ABP9BFE9_9GAMM</name>
<dbReference type="InterPro" id="IPR004358">
    <property type="entry name" value="Sig_transdc_His_kin-like_C"/>
</dbReference>
<dbReference type="EC" id="2.7.13.3" evidence="2"/>
<dbReference type="Gene3D" id="1.10.287.130">
    <property type="match status" value="1"/>
</dbReference>
<feature type="modified residue" description="4-aspartylphosphate" evidence="6">
    <location>
        <position position="628"/>
    </location>
</feature>
<dbReference type="CDD" id="cd16922">
    <property type="entry name" value="HATPase_EvgS-ArcB-TorS-like"/>
    <property type="match status" value="1"/>
</dbReference>
<evidence type="ECO:0000256" key="5">
    <source>
        <dbReference type="ARBA" id="ARBA00022777"/>
    </source>
</evidence>
<dbReference type="Pfam" id="PF07495">
    <property type="entry name" value="Y_Y_Y"/>
    <property type="match status" value="1"/>
</dbReference>
<dbReference type="InterPro" id="IPR015943">
    <property type="entry name" value="WD40/YVTN_repeat-like_dom_sf"/>
</dbReference>
<dbReference type="Gene3D" id="3.40.50.2300">
    <property type="match status" value="1"/>
</dbReference>
<dbReference type="PANTHER" id="PTHR43047:SF72">
    <property type="entry name" value="OSMOSENSING HISTIDINE PROTEIN KINASE SLN1"/>
    <property type="match status" value="1"/>
</dbReference>
<dbReference type="EMBL" id="BAABJE010000009">
    <property type="protein sequence ID" value="GAA4793605.1"/>
    <property type="molecule type" value="Genomic_DNA"/>
</dbReference>
<dbReference type="SUPFAM" id="SSF55874">
    <property type="entry name" value="ATPase domain of HSP90 chaperone/DNA topoisomerase II/histidine kinase"/>
    <property type="match status" value="1"/>
</dbReference>
<proteinExistence type="predicted"/>
<evidence type="ECO:0000313" key="11">
    <source>
        <dbReference type="Proteomes" id="UP001499959"/>
    </source>
</evidence>
<accession>A0ABP9BFE9</accession>
<dbReference type="Gene3D" id="3.30.565.10">
    <property type="entry name" value="Histidine kinase-like ATPase, C-terminal domain"/>
    <property type="match status" value="1"/>
</dbReference>
<comment type="catalytic activity">
    <reaction evidence="1">
        <text>ATP + protein L-histidine = ADP + protein N-phospho-L-histidine.</text>
        <dbReference type="EC" id="2.7.13.3"/>
    </reaction>
</comment>
<dbReference type="Pfam" id="PF00072">
    <property type="entry name" value="Response_reg"/>
    <property type="match status" value="1"/>
</dbReference>
<evidence type="ECO:0000259" key="8">
    <source>
        <dbReference type="PROSITE" id="PS50109"/>
    </source>
</evidence>
<feature type="transmembrane region" description="Helical" evidence="7">
    <location>
        <begin position="287"/>
        <end position="307"/>
    </location>
</feature>
<dbReference type="InterPro" id="IPR036890">
    <property type="entry name" value="HATPase_C_sf"/>
</dbReference>
<evidence type="ECO:0000313" key="10">
    <source>
        <dbReference type="EMBL" id="GAA4793605.1"/>
    </source>
</evidence>
<evidence type="ECO:0000256" key="6">
    <source>
        <dbReference type="PROSITE-ProRule" id="PRU00169"/>
    </source>
</evidence>
<evidence type="ECO:0000259" key="9">
    <source>
        <dbReference type="PROSITE" id="PS50110"/>
    </source>
</evidence>
<evidence type="ECO:0000256" key="4">
    <source>
        <dbReference type="ARBA" id="ARBA00022679"/>
    </source>
</evidence>
<dbReference type="SUPFAM" id="SSF47384">
    <property type="entry name" value="Homodimeric domain of signal transducing histidine kinase"/>
    <property type="match status" value="1"/>
</dbReference>